<name>A0A0A9B633_ARUDO</name>
<evidence type="ECO:0000313" key="1">
    <source>
        <dbReference type="EMBL" id="JAD58836.1"/>
    </source>
</evidence>
<dbReference type="EMBL" id="GBRH01239059">
    <property type="protein sequence ID" value="JAD58836.1"/>
    <property type="molecule type" value="Transcribed_RNA"/>
</dbReference>
<protein>
    <submittedName>
        <fullName evidence="1">Uncharacterized protein</fullName>
    </submittedName>
</protein>
<sequence>MRRHVYILPMA</sequence>
<reference evidence="1" key="2">
    <citation type="journal article" date="2015" name="Data Brief">
        <title>Shoot transcriptome of the giant reed, Arundo donax.</title>
        <authorList>
            <person name="Barrero R.A."/>
            <person name="Guerrero F.D."/>
            <person name="Moolhuijzen P."/>
            <person name="Goolsby J.A."/>
            <person name="Tidwell J."/>
            <person name="Bellgard S.E."/>
            <person name="Bellgard M.I."/>
        </authorList>
    </citation>
    <scope>NUCLEOTIDE SEQUENCE</scope>
    <source>
        <tissue evidence="1">Shoot tissue taken approximately 20 cm above the soil surface</tissue>
    </source>
</reference>
<proteinExistence type="predicted"/>
<organism evidence="1">
    <name type="scientific">Arundo donax</name>
    <name type="common">Giant reed</name>
    <name type="synonym">Donax arundinaceus</name>
    <dbReference type="NCBI Taxonomy" id="35708"/>
    <lineage>
        <taxon>Eukaryota</taxon>
        <taxon>Viridiplantae</taxon>
        <taxon>Streptophyta</taxon>
        <taxon>Embryophyta</taxon>
        <taxon>Tracheophyta</taxon>
        <taxon>Spermatophyta</taxon>
        <taxon>Magnoliopsida</taxon>
        <taxon>Liliopsida</taxon>
        <taxon>Poales</taxon>
        <taxon>Poaceae</taxon>
        <taxon>PACMAD clade</taxon>
        <taxon>Arundinoideae</taxon>
        <taxon>Arundineae</taxon>
        <taxon>Arundo</taxon>
    </lineage>
</organism>
<accession>A0A0A9B633</accession>
<reference evidence="1" key="1">
    <citation type="submission" date="2014-09" db="EMBL/GenBank/DDBJ databases">
        <authorList>
            <person name="Magalhaes I.L.F."/>
            <person name="Oliveira U."/>
            <person name="Santos F.R."/>
            <person name="Vidigal T.H.D.A."/>
            <person name="Brescovit A.D."/>
            <person name="Santos A.J."/>
        </authorList>
    </citation>
    <scope>NUCLEOTIDE SEQUENCE</scope>
    <source>
        <tissue evidence="1">Shoot tissue taken approximately 20 cm above the soil surface</tissue>
    </source>
</reference>